<dbReference type="HAMAP" id="MF_00140_B">
    <property type="entry name" value="Trp_tRNA_synth_B"/>
    <property type="match status" value="1"/>
</dbReference>
<dbReference type="Gene3D" id="3.40.50.620">
    <property type="entry name" value="HUPs"/>
    <property type="match status" value="1"/>
</dbReference>
<dbReference type="InterPro" id="IPR050203">
    <property type="entry name" value="Trp-tRNA_synthetase"/>
</dbReference>
<keyword evidence="2 9" id="KW-0963">Cytoplasm</keyword>
<feature type="binding site" evidence="9">
    <location>
        <begin position="155"/>
        <end position="157"/>
    </location>
    <ligand>
        <name>ATP</name>
        <dbReference type="ChEBI" id="CHEBI:30616"/>
    </ligand>
</feature>
<accession>A0ABT5NNV2</accession>
<dbReference type="CDD" id="cd00806">
    <property type="entry name" value="TrpRS_core"/>
    <property type="match status" value="1"/>
</dbReference>
<feature type="binding site" evidence="9">
    <location>
        <position position="197"/>
    </location>
    <ligand>
        <name>ATP</name>
        <dbReference type="ChEBI" id="CHEBI:30616"/>
    </ligand>
</feature>
<keyword evidence="5 9" id="KW-0067">ATP-binding</keyword>
<dbReference type="PANTHER" id="PTHR43766:SF1">
    <property type="entry name" value="TRYPTOPHAN--TRNA LIGASE, MITOCHONDRIAL"/>
    <property type="match status" value="1"/>
</dbReference>
<proteinExistence type="inferred from homology"/>
<feature type="binding site" evidence="9">
    <location>
        <begin position="18"/>
        <end position="19"/>
    </location>
    <ligand>
        <name>ATP</name>
        <dbReference type="ChEBI" id="CHEBI:30616"/>
    </ligand>
</feature>
<evidence type="ECO:0000256" key="8">
    <source>
        <dbReference type="ARBA" id="ARBA00049929"/>
    </source>
</evidence>
<sequence>MTTRILTGITTTGTPHLGNYAGAIRPAILASLQPGVDSFYFLADYHALIKCDDPQRIQRSRLEIAATWLAGGLDPERVTFYRQSDIPEIPELTWLLTCVAAKGLLNRAHAYKASVDKNVETGEDPDAGISMGLFSYPVLMAADILMFNANQVPVGRDQIQHVEMARDIGQRFNHLFGQGKEFFAMPEALIEESVATLPGLDGRKMSKSYDNTIPLFTSAKDMKDAISRIVTDSRAPGEAKDPDDSHLFTLFQAFATPGQADEFRTELLQGLGWGDAKQRLFQLLDGQLAEKREHYHQLIARPADLEDILLAGAQKARKIATPFLEQLREAVGLRSFRSSVQAGTEVKKKAVKTARFVSFREEDGSFRFRLLAADGEQLLLSRSFADGKTAGAVTKQLQAGEPLDVRSEGLGFALWLGDECIADGPQFDDAGARDNAIESLRVALQPQQD</sequence>
<dbReference type="Pfam" id="PF00579">
    <property type="entry name" value="tRNA-synt_1b"/>
    <property type="match status" value="1"/>
</dbReference>
<dbReference type="InterPro" id="IPR014729">
    <property type="entry name" value="Rossmann-like_a/b/a_fold"/>
</dbReference>
<dbReference type="SUPFAM" id="SSF160113">
    <property type="entry name" value="YegP-like"/>
    <property type="match status" value="1"/>
</dbReference>
<feature type="binding site" evidence="9">
    <location>
        <begin position="204"/>
        <end position="208"/>
    </location>
    <ligand>
        <name>ATP</name>
        <dbReference type="ChEBI" id="CHEBI:30616"/>
    </ligand>
</feature>
<comment type="catalytic activity">
    <reaction evidence="8 9">
        <text>tRNA(Trp) + L-tryptophan + ATP = L-tryptophyl-tRNA(Trp) + AMP + diphosphate + H(+)</text>
        <dbReference type="Rhea" id="RHEA:24080"/>
        <dbReference type="Rhea" id="RHEA-COMP:9671"/>
        <dbReference type="Rhea" id="RHEA-COMP:9705"/>
        <dbReference type="ChEBI" id="CHEBI:15378"/>
        <dbReference type="ChEBI" id="CHEBI:30616"/>
        <dbReference type="ChEBI" id="CHEBI:33019"/>
        <dbReference type="ChEBI" id="CHEBI:57912"/>
        <dbReference type="ChEBI" id="CHEBI:78442"/>
        <dbReference type="ChEBI" id="CHEBI:78535"/>
        <dbReference type="ChEBI" id="CHEBI:456215"/>
        <dbReference type="EC" id="6.1.1.2"/>
    </reaction>
</comment>
<evidence type="ECO:0000313" key="12">
    <source>
        <dbReference type="Proteomes" id="UP001148203"/>
    </source>
</evidence>
<feature type="short sequence motif" description="'HIGH' region" evidence="9">
    <location>
        <begin position="11"/>
        <end position="19"/>
    </location>
</feature>
<comment type="function">
    <text evidence="9">Catalyzes the attachment of tryptophan to tRNA(Trp).</text>
</comment>
<evidence type="ECO:0000256" key="5">
    <source>
        <dbReference type="ARBA" id="ARBA00022840"/>
    </source>
</evidence>
<keyword evidence="6 9" id="KW-0648">Protein biosynthesis</keyword>
<feature type="short sequence motif" description="'KMSKS' region" evidence="9">
    <location>
        <begin position="204"/>
        <end position="208"/>
    </location>
</feature>
<dbReference type="InterPro" id="IPR002306">
    <property type="entry name" value="Trp-tRNA-ligase"/>
</dbReference>
<evidence type="ECO:0000256" key="9">
    <source>
        <dbReference type="HAMAP-Rule" id="MF_00140"/>
    </source>
</evidence>
<keyword evidence="12" id="KW-1185">Reference proteome</keyword>
<dbReference type="InterPro" id="IPR036913">
    <property type="entry name" value="YegP-like_sf"/>
</dbReference>
<dbReference type="Gene3D" id="1.10.240.10">
    <property type="entry name" value="Tyrosyl-Transfer RNA Synthetase"/>
    <property type="match status" value="1"/>
</dbReference>
<dbReference type="EC" id="6.1.1.2" evidence="9"/>
<dbReference type="Proteomes" id="UP001148203">
    <property type="component" value="Unassembled WGS sequence"/>
</dbReference>
<reference evidence="11 12" key="1">
    <citation type="submission" date="2022-05" db="EMBL/GenBank/DDBJ databases">
        <title>Novel Pseudomonas spp. Isolated from a Rainbow Trout Aquaculture Facility.</title>
        <authorList>
            <person name="Testerman T."/>
            <person name="Graf J."/>
        </authorList>
    </citation>
    <scope>NUCLEOTIDE SEQUENCE [LARGE SCALE GENOMIC DNA]</scope>
    <source>
        <strain evidence="11 12">ID681</strain>
    </source>
</reference>
<dbReference type="NCBIfam" id="TIGR00233">
    <property type="entry name" value="trpS"/>
    <property type="match status" value="1"/>
</dbReference>
<protein>
    <recommendedName>
        <fullName evidence="9">Tryptophan--tRNA ligase</fullName>
        <ecNumber evidence="9">6.1.1.2</ecNumber>
    </recommendedName>
    <alternativeName>
        <fullName evidence="9">Tryptophanyl-tRNA synthetase</fullName>
        <shortName evidence="9">TrpRS</shortName>
    </alternativeName>
</protein>
<comment type="caution">
    <text evidence="11">The sequence shown here is derived from an EMBL/GenBank/DDBJ whole genome shotgun (WGS) entry which is preliminary data.</text>
</comment>
<keyword evidence="7 9" id="KW-0030">Aminoacyl-tRNA synthetase</keyword>
<dbReference type="EMBL" id="JAMDGY010000013">
    <property type="protein sequence ID" value="MDD0989856.1"/>
    <property type="molecule type" value="Genomic_DNA"/>
</dbReference>
<feature type="binding site" evidence="9">
    <location>
        <position position="143"/>
    </location>
    <ligand>
        <name>L-tryptophan</name>
        <dbReference type="ChEBI" id="CHEBI:57912"/>
    </ligand>
</feature>
<dbReference type="RefSeq" id="WP_273909437.1">
    <property type="nucleotide sequence ID" value="NZ_JAMDGX010000015.1"/>
</dbReference>
<evidence type="ECO:0000256" key="10">
    <source>
        <dbReference type="RuleBase" id="RU363036"/>
    </source>
</evidence>
<dbReference type="SUPFAM" id="SSF52374">
    <property type="entry name" value="Nucleotidylyl transferase"/>
    <property type="match status" value="1"/>
</dbReference>
<dbReference type="InterPro" id="IPR002305">
    <property type="entry name" value="aa-tRNA-synth_Ic"/>
</dbReference>
<dbReference type="NCBIfam" id="NF008923">
    <property type="entry name" value="PRK12284.1"/>
    <property type="match status" value="1"/>
</dbReference>
<evidence type="ECO:0000256" key="2">
    <source>
        <dbReference type="ARBA" id="ARBA00022490"/>
    </source>
</evidence>
<feature type="binding site" evidence="9">
    <location>
        <begin position="10"/>
        <end position="12"/>
    </location>
    <ligand>
        <name>ATP</name>
        <dbReference type="ChEBI" id="CHEBI:30616"/>
    </ligand>
</feature>
<evidence type="ECO:0000313" key="11">
    <source>
        <dbReference type="EMBL" id="MDD0989856.1"/>
    </source>
</evidence>
<keyword evidence="4 9" id="KW-0547">Nucleotide-binding</keyword>
<comment type="subunit">
    <text evidence="9">Homodimer.</text>
</comment>
<comment type="subcellular location">
    <subcellularLocation>
        <location evidence="9">Cytoplasm</location>
    </subcellularLocation>
</comment>
<evidence type="ECO:0000256" key="3">
    <source>
        <dbReference type="ARBA" id="ARBA00022598"/>
    </source>
</evidence>
<dbReference type="PRINTS" id="PR01039">
    <property type="entry name" value="TRNASYNTHTRP"/>
</dbReference>
<dbReference type="Gene3D" id="2.30.29.80">
    <property type="match status" value="1"/>
</dbReference>
<evidence type="ECO:0000256" key="4">
    <source>
        <dbReference type="ARBA" id="ARBA00022741"/>
    </source>
</evidence>
<name>A0ABT5NNV2_9PSED</name>
<keyword evidence="3 9" id="KW-0436">Ligase</keyword>
<dbReference type="InterPro" id="IPR024109">
    <property type="entry name" value="Trp-tRNA-ligase_bac-type"/>
</dbReference>
<dbReference type="GO" id="GO:0004830">
    <property type="term" value="F:tryptophan-tRNA ligase activity"/>
    <property type="evidence" value="ECO:0007669"/>
    <property type="project" value="UniProtKB-EC"/>
</dbReference>
<comment type="similarity">
    <text evidence="1 9 10">Belongs to the class-I aminoacyl-tRNA synthetase family.</text>
</comment>
<gene>
    <name evidence="9" type="primary">trpS</name>
    <name evidence="11" type="ORF">M5G11_04835</name>
</gene>
<dbReference type="PANTHER" id="PTHR43766">
    <property type="entry name" value="TRYPTOPHAN--TRNA LIGASE, MITOCHONDRIAL"/>
    <property type="match status" value="1"/>
</dbReference>
<evidence type="ECO:0000256" key="7">
    <source>
        <dbReference type="ARBA" id="ARBA00023146"/>
    </source>
</evidence>
<organism evidence="11 12">
    <name type="scientific">Pseudomonas fontis</name>
    <dbReference type="NCBI Taxonomy" id="2942633"/>
    <lineage>
        <taxon>Bacteria</taxon>
        <taxon>Pseudomonadati</taxon>
        <taxon>Pseudomonadota</taxon>
        <taxon>Gammaproteobacteria</taxon>
        <taxon>Pseudomonadales</taxon>
        <taxon>Pseudomonadaceae</taxon>
        <taxon>Pseudomonas</taxon>
    </lineage>
</organism>
<evidence type="ECO:0000256" key="6">
    <source>
        <dbReference type="ARBA" id="ARBA00022917"/>
    </source>
</evidence>
<evidence type="ECO:0000256" key="1">
    <source>
        <dbReference type="ARBA" id="ARBA00005594"/>
    </source>
</evidence>